<reference evidence="2 3" key="1">
    <citation type="submission" date="2021-03" db="EMBL/GenBank/DDBJ databases">
        <title>Sequencing the genomes of 1000 actinobacteria strains.</title>
        <authorList>
            <person name="Klenk H.-P."/>
        </authorList>
    </citation>
    <scope>NUCLEOTIDE SEQUENCE [LARGE SCALE GENOMIC DNA]</scope>
    <source>
        <strain evidence="2 3">DSM 46670</strain>
    </source>
</reference>
<proteinExistence type="predicted"/>
<keyword evidence="3" id="KW-1185">Reference proteome</keyword>
<name>A0ABS4TAM7_9PSEU</name>
<comment type="caution">
    <text evidence="2">The sequence shown here is derived from an EMBL/GenBank/DDBJ whole genome shotgun (WGS) entry which is preliminary data.</text>
</comment>
<protein>
    <submittedName>
        <fullName evidence="2">Excisionase family DNA binding protein</fullName>
    </submittedName>
</protein>
<feature type="domain" description="Helix-turn-helix" evidence="1">
    <location>
        <begin position="16"/>
        <end position="61"/>
    </location>
</feature>
<evidence type="ECO:0000259" key="1">
    <source>
        <dbReference type="Pfam" id="PF12728"/>
    </source>
</evidence>
<dbReference type="Pfam" id="PF12728">
    <property type="entry name" value="HTH_17"/>
    <property type="match status" value="1"/>
</dbReference>
<dbReference type="InterPro" id="IPR041657">
    <property type="entry name" value="HTH_17"/>
</dbReference>
<dbReference type="EMBL" id="JAGINW010000001">
    <property type="protein sequence ID" value="MBP2321479.1"/>
    <property type="molecule type" value="Genomic_DNA"/>
</dbReference>
<gene>
    <name evidence="2" type="ORF">JOF56_001864</name>
</gene>
<evidence type="ECO:0000313" key="2">
    <source>
        <dbReference type="EMBL" id="MBP2321479.1"/>
    </source>
</evidence>
<accession>A0ABS4TAM7</accession>
<dbReference type="Proteomes" id="UP001519332">
    <property type="component" value="Unassembled WGS sequence"/>
</dbReference>
<sequence>MSSPSPMPAAVPLRHLYRITEAMRLLSLSRSVIYEQIRAGRLRVVHQGRTPLVPALAIQQYVDLLMRESGVEYDQAS</sequence>
<organism evidence="2 3">
    <name type="scientific">Kibdelosporangium banguiense</name>
    <dbReference type="NCBI Taxonomy" id="1365924"/>
    <lineage>
        <taxon>Bacteria</taxon>
        <taxon>Bacillati</taxon>
        <taxon>Actinomycetota</taxon>
        <taxon>Actinomycetes</taxon>
        <taxon>Pseudonocardiales</taxon>
        <taxon>Pseudonocardiaceae</taxon>
        <taxon>Kibdelosporangium</taxon>
    </lineage>
</organism>
<evidence type="ECO:0000313" key="3">
    <source>
        <dbReference type="Proteomes" id="UP001519332"/>
    </source>
</evidence>